<dbReference type="EMBL" id="KV454013">
    <property type="protein sequence ID" value="ODV96029.1"/>
    <property type="molecule type" value="Genomic_DNA"/>
</dbReference>
<name>A0A1E4TWC1_PACTA</name>
<dbReference type="InterPro" id="IPR015655">
    <property type="entry name" value="PP2C"/>
</dbReference>
<dbReference type="InterPro" id="IPR036457">
    <property type="entry name" value="PPM-type-like_dom_sf"/>
</dbReference>
<sequence length="594" mass="66042">MGLESPVKYSAIKNFYSARSFIGSLIRLRLKAKSDCSVLVLNRLYAASSRQGSNTVVAIGSASSLKPSNTNSNSTSTSTSASTNSTVQSVPQLLQRNLSTAADRNKYKTNSGEEETNKKMKNAVKNIAAAAVFFSGLILEESYMVNRGKGVTRYDMAQLPSNNPIEDAKSEKIVQVPIIDDKTNQEVNTDWMFWGVFDGHAGWNTSAKLKDELIDHVINQLDEIYKFNPDRKLRIVPSSETIDDAIKSGFLKLDDEIVNKSIEKLFNSTIDKTSVANLLMPALSGSCGLLSFYDTHSKILKVAVAGDSRALLGSLNEDGSQWTVNQLSIDQTGSNPEEVERIKSEHPNEPNAIRNGRILGSLEPSRSFGDARYKWSADIQAKVYNKFFGRKSPPNLESPPYVTAEPVITTTKIDESKNQFLVMASDGLYEMLTNEEIVGLVVRWTEKNKFFETNNRENIIQTNNTSSSFVQNFKLSYFTGEDKKLPKVVDLTATPESSKQAFRRTNTNQDFSYILEDNNVSTHLIRNALSNGGSKEHCEMLSSIPSPLSRRYRDDLTVIVVFFGKDRETPNDEGRLEMNTKATNEKGGYIAPKL</sequence>
<dbReference type="STRING" id="669874.A0A1E4TWC1"/>
<dbReference type="CDD" id="cd00143">
    <property type="entry name" value="PP2Cc"/>
    <property type="match status" value="1"/>
</dbReference>
<gene>
    <name evidence="3" type="ORF">PACTADRAFT_49449</name>
</gene>
<evidence type="ECO:0000313" key="3">
    <source>
        <dbReference type="EMBL" id="ODV96029.1"/>
    </source>
</evidence>
<dbReference type="GO" id="GO:0004741">
    <property type="term" value="F:[pyruvate dehydrogenase (acetyl-transferring)]-phosphatase activity"/>
    <property type="evidence" value="ECO:0007669"/>
    <property type="project" value="EnsemblFungi"/>
</dbReference>
<evidence type="ECO:0000313" key="4">
    <source>
        <dbReference type="Proteomes" id="UP000094236"/>
    </source>
</evidence>
<dbReference type="InterPro" id="IPR001932">
    <property type="entry name" value="PPM-type_phosphatase-like_dom"/>
</dbReference>
<dbReference type="GO" id="GO:0005758">
    <property type="term" value="C:mitochondrial intermembrane space"/>
    <property type="evidence" value="ECO:0007669"/>
    <property type="project" value="EnsemblFungi"/>
</dbReference>
<feature type="region of interest" description="Disordered" evidence="1">
    <location>
        <begin position="570"/>
        <end position="594"/>
    </location>
</feature>
<feature type="domain" description="PPM-type phosphatase" evidence="2">
    <location>
        <begin position="175"/>
        <end position="563"/>
    </location>
</feature>
<keyword evidence="4" id="KW-1185">Reference proteome</keyword>
<dbReference type="PANTHER" id="PTHR13832:SF792">
    <property type="entry name" value="GM14286P"/>
    <property type="match status" value="1"/>
</dbReference>
<dbReference type="PANTHER" id="PTHR13832">
    <property type="entry name" value="PROTEIN PHOSPHATASE 2C"/>
    <property type="match status" value="1"/>
</dbReference>
<proteinExistence type="predicted"/>
<feature type="compositionally biased region" description="Low complexity" evidence="1">
    <location>
        <begin position="68"/>
        <end position="86"/>
    </location>
</feature>
<dbReference type="Proteomes" id="UP000094236">
    <property type="component" value="Unassembled WGS sequence"/>
</dbReference>
<dbReference type="Gene3D" id="3.60.40.10">
    <property type="entry name" value="PPM-type phosphatase domain"/>
    <property type="match status" value="1"/>
</dbReference>
<dbReference type="Pfam" id="PF00481">
    <property type="entry name" value="PP2C"/>
    <property type="match status" value="1"/>
</dbReference>
<protein>
    <recommendedName>
        <fullName evidence="2">PPM-type phosphatase domain-containing protein</fullName>
    </recommendedName>
</protein>
<dbReference type="SUPFAM" id="SSF81606">
    <property type="entry name" value="PP2C-like"/>
    <property type="match status" value="1"/>
</dbReference>
<feature type="region of interest" description="Disordered" evidence="1">
    <location>
        <begin position="63"/>
        <end position="89"/>
    </location>
</feature>
<reference evidence="4" key="1">
    <citation type="submission" date="2016-05" db="EMBL/GenBank/DDBJ databases">
        <title>Comparative genomics of biotechnologically important yeasts.</title>
        <authorList>
            <consortium name="DOE Joint Genome Institute"/>
            <person name="Riley R."/>
            <person name="Haridas S."/>
            <person name="Wolfe K.H."/>
            <person name="Lopes M.R."/>
            <person name="Hittinger C.T."/>
            <person name="Goker M."/>
            <person name="Salamov A."/>
            <person name="Wisecaver J."/>
            <person name="Long T.M."/>
            <person name="Aerts A.L."/>
            <person name="Barry K."/>
            <person name="Choi C."/>
            <person name="Clum A."/>
            <person name="Coughlan A.Y."/>
            <person name="Deshpande S."/>
            <person name="Douglass A.P."/>
            <person name="Hanson S.J."/>
            <person name="Klenk H.-P."/>
            <person name="Labutti K."/>
            <person name="Lapidus A."/>
            <person name="Lindquist E."/>
            <person name="Lipzen A."/>
            <person name="Meier-Kolthoff J.P."/>
            <person name="Ohm R.A."/>
            <person name="Otillar R.P."/>
            <person name="Pangilinan J."/>
            <person name="Peng Y."/>
            <person name="Rokas A."/>
            <person name="Rosa C.A."/>
            <person name="Scheuner C."/>
            <person name="Sibirny A.A."/>
            <person name="Slot J.C."/>
            <person name="Stielow J.B."/>
            <person name="Sun H."/>
            <person name="Kurtzman C.P."/>
            <person name="Blackwell M."/>
            <person name="Grigoriev I.V."/>
            <person name="Jeffries T.W."/>
        </authorList>
    </citation>
    <scope>NUCLEOTIDE SEQUENCE [LARGE SCALE GENOMIC DNA]</scope>
    <source>
        <strain evidence="4">NRRL Y-2460</strain>
    </source>
</reference>
<evidence type="ECO:0000256" key="1">
    <source>
        <dbReference type="SAM" id="MobiDB-lite"/>
    </source>
</evidence>
<dbReference type="SMART" id="SM00332">
    <property type="entry name" value="PP2Cc"/>
    <property type="match status" value="1"/>
</dbReference>
<dbReference type="AlphaFoldDB" id="A0A1E4TWC1"/>
<organism evidence="3 4">
    <name type="scientific">Pachysolen tannophilus NRRL Y-2460</name>
    <dbReference type="NCBI Taxonomy" id="669874"/>
    <lineage>
        <taxon>Eukaryota</taxon>
        <taxon>Fungi</taxon>
        <taxon>Dikarya</taxon>
        <taxon>Ascomycota</taxon>
        <taxon>Saccharomycotina</taxon>
        <taxon>Pichiomycetes</taxon>
        <taxon>Pachysolenaceae</taxon>
        <taxon>Pachysolen</taxon>
    </lineage>
</organism>
<evidence type="ECO:0000259" key="2">
    <source>
        <dbReference type="PROSITE" id="PS51746"/>
    </source>
</evidence>
<dbReference type="GO" id="GO:0005777">
    <property type="term" value="C:peroxisome"/>
    <property type="evidence" value="ECO:0007669"/>
    <property type="project" value="EnsemblFungi"/>
</dbReference>
<accession>A0A1E4TWC1</accession>
<dbReference type="OrthoDB" id="420076at2759"/>
<dbReference type="PROSITE" id="PS51746">
    <property type="entry name" value="PPM_2"/>
    <property type="match status" value="1"/>
</dbReference>